<sequence length="243" mass="28532">MDKYIDTTCFICFMICIIIGLPTYFTGCEKTIQPNCSLYWIKTTKVESYGVDTNQCKRCIHSKTTCTTDKDGKEHCETKCDIYQYYNCYDSYDIESYDDKYTCKFYASYNNLDYNTALNNAINNFPLGHHYDRYVNKQTRTCYNANNIIALAITGFTFLLLAAIFLLFIIYFFISNYINEYGIPKYFKFSSINEYSIPKYFKFSSINRSNEYDSVYYNYNSEEIPIANVIDCKNPSAPVYEEV</sequence>
<keyword evidence="1" id="KW-1133">Transmembrane helix</keyword>
<evidence type="ECO:0000256" key="1">
    <source>
        <dbReference type="SAM" id="Phobius"/>
    </source>
</evidence>
<keyword evidence="1" id="KW-0472">Membrane</keyword>
<dbReference type="AlphaFoldDB" id="A0A6C0AE30"/>
<keyword evidence="1" id="KW-0812">Transmembrane</keyword>
<organism evidence="2">
    <name type="scientific">viral metagenome</name>
    <dbReference type="NCBI Taxonomy" id="1070528"/>
    <lineage>
        <taxon>unclassified sequences</taxon>
        <taxon>metagenomes</taxon>
        <taxon>organismal metagenomes</taxon>
    </lineage>
</organism>
<reference evidence="2" key="1">
    <citation type="journal article" date="2020" name="Nature">
        <title>Giant virus diversity and host interactions through global metagenomics.</title>
        <authorList>
            <person name="Schulz F."/>
            <person name="Roux S."/>
            <person name="Paez-Espino D."/>
            <person name="Jungbluth S."/>
            <person name="Walsh D.A."/>
            <person name="Denef V.J."/>
            <person name="McMahon K.D."/>
            <person name="Konstantinidis K.T."/>
            <person name="Eloe-Fadrosh E.A."/>
            <person name="Kyrpides N.C."/>
            <person name="Woyke T."/>
        </authorList>
    </citation>
    <scope>NUCLEOTIDE SEQUENCE</scope>
    <source>
        <strain evidence="2">GVMAG-S-1021933-23</strain>
    </source>
</reference>
<feature type="transmembrane region" description="Helical" evidence="1">
    <location>
        <begin position="148"/>
        <end position="174"/>
    </location>
</feature>
<evidence type="ECO:0000313" key="2">
    <source>
        <dbReference type="EMBL" id="QHS77994.1"/>
    </source>
</evidence>
<proteinExistence type="predicted"/>
<feature type="transmembrane region" description="Helical" evidence="1">
    <location>
        <begin position="7"/>
        <end position="25"/>
    </location>
</feature>
<dbReference type="EMBL" id="MN740594">
    <property type="protein sequence ID" value="QHS77994.1"/>
    <property type="molecule type" value="Genomic_DNA"/>
</dbReference>
<accession>A0A6C0AE30</accession>
<protein>
    <submittedName>
        <fullName evidence="2">Uncharacterized protein</fullName>
    </submittedName>
</protein>
<name>A0A6C0AE30_9ZZZZ</name>